<feature type="region of interest" description="Disordered" evidence="1">
    <location>
        <begin position="1"/>
        <end position="45"/>
    </location>
</feature>
<dbReference type="KEGG" id="ftj:FTUN_2666"/>
<keyword evidence="3" id="KW-1185">Reference proteome</keyword>
<dbReference type="EMBL" id="CP053452">
    <property type="protein sequence ID" value="QJW95127.1"/>
    <property type="molecule type" value="Genomic_DNA"/>
</dbReference>
<evidence type="ECO:0000313" key="3">
    <source>
        <dbReference type="Proteomes" id="UP000503447"/>
    </source>
</evidence>
<dbReference type="AlphaFoldDB" id="A0A6M5YM59"/>
<name>A0A6M5YM59_9BACT</name>
<evidence type="ECO:0000256" key="1">
    <source>
        <dbReference type="SAM" id="MobiDB-lite"/>
    </source>
</evidence>
<protein>
    <submittedName>
        <fullName evidence="2">Uncharacterized protein</fullName>
    </submittedName>
</protein>
<gene>
    <name evidence="2" type="ORF">FTUN_2666</name>
</gene>
<proteinExistence type="predicted"/>
<sequence length="45" mass="4650">MGTEAARSINQGGSWCVRITPPGASFPRPGRRSRPPVAPGARGSC</sequence>
<dbReference type="Proteomes" id="UP000503447">
    <property type="component" value="Chromosome"/>
</dbReference>
<reference evidence="3" key="1">
    <citation type="submission" date="2020-05" db="EMBL/GenBank/DDBJ databases">
        <title>Frigoriglobus tundricola gen. nov., sp. nov., a psychrotolerant cellulolytic planctomycete of the family Gemmataceae with two divergent copies of 16S rRNA gene.</title>
        <authorList>
            <person name="Kulichevskaya I.S."/>
            <person name="Ivanova A.A."/>
            <person name="Naumoff D.G."/>
            <person name="Beletsky A.V."/>
            <person name="Rijpstra W.I.C."/>
            <person name="Sinninghe Damste J.S."/>
            <person name="Mardanov A.V."/>
            <person name="Ravin N.V."/>
            <person name="Dedysh S.N."/>
        </authorList>
    </citation>
    <scope>NUCLEOTIDE SEQUENCE [LARGE SCALE GENOMIC DNA]</scope>
    <source>
        <strain evidence="3">PL17</strain>
    </source>
</reference>
<evidence type="ECO:0000313" key="2">
    <source>
        <dbReference type="EMBL" id="QJW95127.1"/>
    </source>
</evidence>
<accession>A0A6M5YM59</accession>
<organism evidence="2 3">
    <name type="scientific">Frigoriglobus tundricola</name>
    <dbReference type="NCBI Taxonomy" id="2774151"/>
    <lineage>
        <taxon>Bacteria</taxon>
        <taxon>Pseudomonadati</taxon>
        <taxon>Planctomycetota</taxon>
        <taxon>Planctomycetia</taxon>
        <taxon>Gemmatales</taxon>
        <taxon>Gemmataceae</taxon>
        <taxon>Frigoriglobus</taxon>
    </lineage>
</organism>